<protein>
    <submittedName>
        <fullName evidence="1">Uncharacterized protein</fullName>
    </submittedName>
</protein>
<dbReference type="AlphaFoldDB" id="A0A928VRB8"/>
<comment type="caution">
    <text evidence="1">The sequence shown here is derived from an EMBL/GenBank/DDBJ whole genome shotgun (WGS) entry which is preliminary data.</text>
</comment>
<sequence length="201" mass="21873">MNASQEFFTQLATLHQHQATAAIFAITEKDRMLVVAFVEGQIKGMRFGVMTGPAVLSALETVAIKSVSVKEDKSIPAQTLPPTSEILKKLSSRIPADALKQALDTVKRSSDTAAPSQSKRVLMYRGQVVEPEQPPAGVPQKRVLMYRGQVVEPEQPPAGMPQKRVMTYRGQVVGEAPAPQPSEVAEPADKPVRMYRGQIIA</sequence>
<keyword evidence="2" id="KW-1185">Reference proteome</keyword>
<reference evidence="1" key="1">
    <citation type="submission" date="2020-10" db="EMBL/GenBank/DDBJ databases">
        <authorList>
            <person name="Castelo-Branco R."/>
            <person name="Eusebio N."/>
            <person name="Adriana R."/>
            <person name="Vieira A."/>
            <person name="Brugerolle De Fraissinette N."/>
            <person name="Rezende De Castro R."/>
            <person name="Schneider M.P."/>
            <person name="Vasconcelos V."/>
            <person name="Leao P.N."/>
        </authorList>
    </citation>
    <scope>NUCLEOTIDE SEQUENCE</scope>
    <source>
        <strain evidence="1">LEGE 11480</strain>
    </source>
</reference>
<dbReference type="RefSeq" id="WP_264327142.1">
    <property type="nucleotide sequence ID" value="NZ_JADEXQ010000099.1"/>
</dbReference>
<evidence type="ECO:0000313" key="1">
    <source>
        <dbReference type="EMBL" id="MBE9032322.1"/>
    </source>
</evidence>
<dbReference type="EMBL" id="JADEXQ010000099">
    <property type="protein sequence ID" value="MBE9032322.1"/>
    <property type="molecule type" value="Genomic_DNA"/>
</dbReference>
<gene>
    <name evidence="1" type="ORF">IQ266_21525</name>
</gene>
<evidence type="ECO:0000313" key="2">
    <source>
        <dbReference type="Proteomes" id="UP000625316"/>
    </source>
</evidence>
<proteinExistence type="predicted"/>
<organism evidence="1 2">
    <name type="scientific">Romeriopsis navalis LEGE 11480</name>
    <dbReference type="NCBI Taxonomy" id="2777977"/>
    <lineage>
        <taxon>Bacteria</taxon>
        <taxon>Bacillati</taxon>
        <taxon>Cyanobacteriota</taxon>
        <taxon>Cyanophyceae</taxon>
        <taxon>Leptolyngbyales</taxon>
        <taxon>Leptolyngbyaceae</taxon>
        <taxon>Romeriopsis</taxon>
        <taxon>Romeriopsis navalis</taxon>
    </lineage>
</organism>
<name>A0A928VRB8_9CYAN</name>
<dbReference type="Proteomes" id="UP000625316">
    <property type="component" value="Unassembled WGS sequence"/>
</dbReference>
<accession>A0A928VRB8</accession>